<sequence>MKVFYILLITIFVSNCLISEFEAKKVKHEKIKAEKVKIVQKNVKPAPDQPCNKETATAEPQKVLQQEKDDAIEEVNAKKSFNRKQKTLSEYKKCKYECKRKRDQISAKEYVEQLTQELKLAKEYLASQEREAPSHDAKNTITQDDKIELPPTAEHLEDIPTAENPILNLHQTVKDEI</sequence>
<dbReference type="Proteomes" id="UP000887580">
    <property type="component" value="Unplaced"/>
</dbReference>
<dbReference type="WBParaSite" id="PS1159_v2.g6502.t1">
    <property type="protein sequence ID" value="PS1159_v2.g6502.t1"/>
    <property type="gene ID" value="PS1159_v2.g6502"/>
</dbReference>
<name>A0AC35GM31_9BILA</name>
<protein>
    <submittedName>
        <fullName evidence="2">Uncharacterized protein</fullName>
    </submittedName>
</protein>
<reference evidence="2" key="1">
    <citation type="submission" date="2022-11" db="UniProtKB">
        <authorList>
            <consortium name="WormBaseParasite"/>
        </authorList>
    </citation>
    <scope>IDENTIFICATION</scope>
</reference>
<accession>A0AC35GM31</accession>
<evidence type="ECO:0000313" key="1">
    <source>
        <dbReference type="Proteomes" id="UP000887580"/>
    </source>
</evidence>
<evidence type="ECO:0000313" key="2">
    <source>
        <dbReference type="WBParaSite" id="PS1159_v2.g6502.t1"/>
    </source>
</evidence>
<proteinExistence type="predicted"/>
<organism evidence="1 2">
    <name type="scientific">Panagrolaimus sp. PS1159</name>
    <dbReference type="NCBI Taxonomy" id="55785"/>
    <lineage>
        <taxon>Eukaryota</taxon>
        <taxon>Metazoa</taxon>
        <taxon>Ecdysozoa</taxon>
        <taxon>Nematoda</taxon>
        <taxon>Chromadorea</taxon>
        <taxon>Rhabditida</taxon>
        <taxon>Tylenchina</taxon>
        <taxon>Panagrolaimomorpha</taxon>
        <taxon>Panagrolaimoidea</taxon>
        <taxon>Panagrolaimidae</taxon>
        <taxon>Panagrolaimus</taxon>
    </lineage>
</organism>